<dbReference type="Pfam" id="PF00005">
    <property type="entry name" value="ABC_tran"/>
    <property type="match status" value="1"/>
</dbReference>
<feature type="non-terminal residue" evidence="5">
    <location>
        <position position="140"/>
    </location>
</feature>
<comment type="caution">
    <text evidence="5">The sequence shown here is derived from an EMBL/GenBank/DDBJ whole genome shotgun (WGS) entry which is preliminary data.</text>
</comment>
<keyword evidence="3" id="KW-0029">Amino-acid transport</keyword>
<organism evidence="5 6">
    <name type="scientific">Caballeronia glathei</name>
    <dbReference type="NCBI Taxonomy" id="60547"/>
    <lineage>
        <taxon>Bacteria</taxon>
        <taxon>Pseudomonadati</taxon>
        <taxon>Pseudomonadota</taxon>
        <taxon>Betaproteobacteria</taxon>
        <taxon>Burkholderiales</taxon>
        <taxon>Burkholderiaceae</taxon>
        <taxon>Caballeronia</taxon>
    </lineage>
</organism>
<dbReference type="GO" id="GO:0015807">
    <property type="term" value="P:L-amino acid transport"/>
    <property type="evidence" value="ECO:0007669"/>
    <property type="project" value="TreeGrafter"/>
</dbReference>
<keyword evidence="2" id="KW-0813">Transport</keyword>
<evidence type="ECO:0000313" key="6">
    <source>
        <dbReference type="Proteomes" id="UP000027466"/>
    </source>
</evidence>
<dbReference type="STRING" id="60547.GCA_000751215_00443"/>
<protein>
    <submittedName>
        <fullName evidence="5">Mannosyltransferase</fullName>
    </submittedName>
</protein>
<dbReference type="GO" id="GO:0016757">
    <property type="term" value="F:glycosyltransferase activity"/>
    <property type="evidence" value="ECO:0007669"/>
    <property type="project" value="UniProtKB-KW"/>
</dbReference>
<dbReference type="Gene3D" id="3.40.50.300">
    <property type="entry name" value="P-loop containing nucleotide triphosphate hydrolases"/>
    <property type="match status" value="1"/>
</dbReference>
<dbReference type="GO" id="GO:0005524">
    <property type="term" value="F:ATP binding"/>
    <property type="evidence" value="ECO:0007669"/>
    <property type="project" value="InterPro"/>
</dbReference>
<dbReference type="SUPFAM" id="SSF52540">
    <property type="entry name" value="P-loop containing nucleoside triphosphate hydrolases"/>
    <property type="match status" value="1"/>
</dbReference>
<keyword evidence="6" id="KW-1185">Reference proteome</keyword>
<evidence type="ECO:0000256" key="2">
    <source>
        <dbReference type="ARBA" id="ARBA00022448"/>
    </source>
</evidence>
<reference evidence="5 6" key="1">
    <citation type="submission" date="2014-03" db="EMBL/GenBank/DDBJ databases">
        <title>Draft Genome Sequences of Four Burkholderia Strains.</title>
        <authorList>
            <person name="Liu X.Y."/>
            <person name="Li C.X."/>
            <person name="Xu J.H."/>
        </authorList>
    </citation>
    <scope>NUCLEOTIDE SEQUENCE [LARGE SCALE GENOMIC DNA]</scope>
    <source>
        <strain evidence="5 6">DSM 50014</strain>
    </source>
</reference>
<keyword evidence="5" id="KW-0328">Glycosyltransferase</keyword>
<evidence type="ECO:0000256" key="3">
    <source>
        <dbReference type="ARBA" id="ARBA00022970"/>
    </source>
</evidence>
<dbReference type="GO" id="GO:0015658">
    <property type="term" value="F:branched-chain amino acid transmembrane transporter activity"/>
    <property type="evidence" value="ECO:0007669"/>
    <property type="project" value="TreeGrafter"/>
</dbReference>
<feature type="domain" description="ABC transporter" evidence="4">
    <location>
        <begin position="20"/>
        <end position="140"/>
    </location>
</feature>
<dbReference type="InterPro" id="IPR027417">
    <property type="entry name" value="P-loop_NTPase"/>
</dbReference>
<dbReference type="Proteomes" id="UP000027466">
    <property type="component" value="Unassembled WGS sequence"/>
</dbReference>
<comment type="similarity">
    <text evidence="1">Belongs to the ABC transporter superfamily.</text>
</comment>
<evidence type="ECO:0000313" key="5">
    <source>
        <dbReference type="EMBL" id="KDR43172.1"/>
    </source>
</evidence>
<dbReference type="AlphaFoldDB" id="A0A069PRY4"/>
<keyword evidence="5" id="KW-0808">Transferase</keyword>
<dbReference type="PANTHER" id="PTHR43820">
    <property type="entry name" value="HIGH-AFFINITY BRANCHED-CHAIN AMINO ACID TRANSPORT ATP-BINDING PROTEIN LIVF"/>
    <property type="match status" value="1"/>
</dbReference>
<dbReference type="EMBL" id="JFHC01000010">
    <property type="protein sequence ID" value="KDR43172.1"/>
    <property type="molecule type" value="Genomic_DNA"/>
</dbReference>
<dbReference type="PANTHER" id="PTHR43820:SF4">
    <property type="entry name" value="HIGH-AFFINITY BRANCHED-CHAIN AMINO ACID TRANSPORT ATP-BINDING PROTEIN LIVF"/>
    <property type="match status" value="1"/>
</dbReference>
<sequence>MSKLLEIEALHAWYGASHVLHGVNLAMDEGEVLALSGRNGSGRSTLARAIMGLVRWQGTASFRGVALAGMRPFRIARLGVGYVPEARDIFPTLTVRENLLLGAKPRARRFTLDDAHRLFPALRERDAVKAGALSGGEQQM</sequence>
<dbReference type="InterPro" id="IPR003439">
    <property type="entry name" value="ABC_transporter-like_ATP-bd"/>
</dbReference>
<evidence type="ECO:0000256" key="1">
    <source>
        <dbReference type="ARBA" id="ARBA00005417"/>
    </source>
</evidence>
<dbReference type="RefSeq" id="WP_035941638.1">
    <property type="nucleotide sequence ID" value="NZ_JFHC01000010.1"/>
</dbReference>
<evidence type="ECO:0000259" key="4">
    <source>
        <dbReference type="Pfam" id="PF00005"/>
    </source>
</evidence>
<proteinExistence type="inferred from homology"/>
<dbReference type="InterPro" id="IPR052156">
    <property type="entry name" value="BCAA_Transport_ATP-bd_LivF"/>
</dbReference>
<gene>
    <name evidence="5" type="ORF">BG61_02625</name>
</gene>
<accession>A0A069PRY4</accession>
<name>A0A069PRY4_9BURK</name>
<dbReference type="GO" id="GO:0016887">
    <property type="term" value="F:ATP hydrolysis activity"/>
    <property type="evidence" value="ECO:0007669"/>
    <property type="project" value="InterPro"/>
</dbReference>